<protein>
    <submittedName>
        <fullName evidence="2">Transposase-like protein</fullName>
    </submittedName>
</protein>
<name>A0ABS4J1A7_9BACL</name>
<sequence length="304" mass="34540">MLNKILSDITFAEFCSIFSTEEACEEALFTAKWPDGFRCPHCKHDSAYKISSRRLPLFECRSCRHQTSLTSGTVIEGSRTLLRKWFLSFFLISRPEQGVNAVELSSTINVTYKTAWLILTKIRLAMSQADHQTLLSGTVQVNSAVYGKPYNPSVFRHPQEHPILVGSSINEQGESTYIKMKKVPLTSMREKSVLRSGTEAFSENHVDLNDSTHVTCVTERYSFKRFKGLLQTAKQACKWINDSFHGLGPKFLQGYLDEFCYRRNLIFNNLPVLRNLINLCATSSITSSTTSSTISYDRFNLIKN</sequence>
<evidence type="ECO:0000313" key="2">
    <source>
        <dbReference type="EMBL" id="MBP1992579.1"/>
    </source>
</evidence>
<comment type="caution">
    <text evidence="2">The sequence shown here is derived from an EMBL/GenBank/DDBJ whole genome shotgun (WGS) entry which is preliminary data.</text>
</comment>
<dbReference type="Proteomes" id="UP001519287">
    <property type="component" value="Unassembled WGS sequence"/>
</dbReference>
<dbReference type="InterPro" id="IPR024442">
    <property type="entry name" value="Transposase_Zn_ribbon"/>
</dbReference>
<proteinExistence type="predicted"/>
<accession>A0ABS4J1A7</accession>
<dbReference type="EMBL" id="JAGGLB010000014">
    <property type="protein sequence ID" value="MBP1992579.1"/>
    <property type="molecule type" value="Genomic_DNA"/>
</dbReference>
<gene>
    <name evidence="2" type="ORF">J2Z66_004188</name>
</gene>
<feature type="domain" description="Transposase zinc-ribbon" evidence="1">
    <location>
        <begin position="20"/>
        <end position="66"/>
    </location>
</feature>
<evidence type="ECO:0000313" key="3">
    <source>
        <dbReference type="Proteomes" id="UP001519287"/>
    </source>
</evidence>
<dbReference type="RefSeq" id="WP_209973711.1">
    <property type="nucleotide sequence ID" value="NZ_JAGGLB010000014.1"/>
</dbReference>
<organism evidence="2 3">
    <name type="scientific">Paenibacillus eucommiae</name>
    <dbReference type="NCBI Taxonomy" id="1355755"/>
    <lineage>
        <taxon>Bacteria</taxon>
        <taxon>Bacillati</taxon>
        <taxon>Bacillota</taxon>
        <taxon>Bacilli</taxon>
        <taxon>Bacillales</taxon>
        <taxon>Paenibacillaceae</taxon>
        <taxon>Paenibacillus</taxon>
    </lineage>
</organism>
<evidence type="ECO:0000259" key="1">
    <source>
        <dbReference type="Pfam" id="PF12760"/>
    </source>
</evidence>
<keyword evidence="3" id="KW-1185">Reference proteome</keyword>
<dbReference type="Pfam" id="PF12760">
    <property type="entry name" value="Zn_ribbon_IS1595"/>
    <property type="match status" value="1"/>
</dbReference>
<reference evidence="2 3" key="1">
    <citation type="submission" date="2021-03" db="EMBL/GenBank/DDBJ databases">
        <title>Genomic Encyclopedia of Type Strains, Phase IV (KMG-IV): sequencing the most valuable type-strain genomes for metagenomic binning, comparative biology and taxonomic classification.</title>
        <authorList>
            <person name="Goeker M."/>
        </authorList>
    </citation>
    <scope>NUCLEOTIDE SEQUENCE [LARGE SCALE GENOMIC DNA]</scope>
    <source>
        <strain evidence="2 3">DSM 26048</strain>
    </source>
</reference>